<evidence type="ECO:0000313" key="2">
    <source>
        <dbReference type="Proteomes" id="UP000193648"/>
    </source>
</evidence>
<proteinExistence type="predicted"/>
<dbReference type="EMBL" id="MCFF01000055">
    <property type="protein sequence ID" value="ORZ04693.1"/>
    <property type="molecule type" value="Genomic_DNA"/>
</dbReference>
<keyword evidence="2" id="KW-1185">Reference proteome</keyword>
<reference evidence="1 2" key="1">
    <citation type="submission" date="2016-07" db="EMBL/GenBank/DDBJ databases">
        <title>Pervasive Adenine N6-methylation of Active Genes in Fungi.</title>
        <authorList>
            <consortium name="DOE Joint Genome Institute"/>
            <person name="Mondo S.J."/>
            <person name="Dannebaum R.O."/>
            <person name="Kuo R.C."/>
            <person name="Labutti K."/>
            <person name="Haridas S."/>
            <person name="Kuo A."/>
            <person name="Salamov A."/>
            <person name="Ahrendt S.R."/>
            <person name="Lipzen A."/>
            <person name="Sullivan W."/>
            <person name="Andreopoulos W.B."/>
            <person name="Clum A."/>
            <person name="Lindquist E."/>
            <person name="Daum C."/>
            <person name="Ramamoorthy G.K."/>
            <person name="Gryganskyi A."/>
            <person name="Culley D."/>
            <person name="Magnuson J.K."/>
            <person name="James T.Y."/>
            <person name="O'Malley M.A."/>
            <person name="Stajich J.E."/>
            <person name="Spatafora J.W."/>
            <person name="Visel A."/>
            <person name="Grigoriev I.V."/>
        </authorList>
    </citation>
    <scope>NUCLEOTIDE SEQUENCE [LARGE SCALE GENOMIC DNA]</scope>
    <source>
        <strain evidence="1 2">NRRL 3116</strain>
    </source>
</reference>
<protein>
    <submittedName>
        <fullName evidence="1">Uncharacterized protein</fullName>
    </submittedName>
</protein>
<evidence type="ECO:0000313" key="1">
    <source>
        <dbReference type="EMBL" id="ORZ04693.1"/>
    </source>
</evidence>
<dbReference type="InParanoid" id="A0A1Y2G9A3"/>
<dbReference type="AlphaFoldDB" id="A0A1Y2G9A3"/>
<gene>
    <name evidence="1" type="ORF">BCR41DRAFT_362521</name>
</gene>
<accession>A0A1Y2G9A3</accession>
<organism evidence="1 2">
    <name type="scientific">Lobosporangium transversale</name>
    <dbReference type="NCBI Taxonomy" id="64571"/>
    <lineage>
        <taxon>Eukaryota</taxon>
        <taxon>Fungi</taxon>
        <taxon>Fungi incertae sedis</taxon>
        <taxon>Mucoromycota</taxon>
        <taxon>Mortierellomycotina</taxon>
        <taxon>Mortierellomycetes</taxon>
        <taxon>Mortierellales</taxon>
        <taxon>Mortierellaceae</taxon>
        <taxon>Lobosporangium</taxon>
    </lineage>
</organism>
<dbReference type="GeneID" id="33567579"/>
<dbReference type="RefSeq" id="XP_021876690.1">
    <property type="nucleotide sequence ID" value="XM_022025736.1"/>
</dbReference>
<name>A0A1Y2G9A3_9FUNG</name>
<comment type="caution">
    <text evidence="1">The sequence shown here is derived from an EMBL/GenBank/DDBJ whole genome shotgun (WGS) entry which is preliminary data.</text>
</comment>
<dbReference type="Proteomes" id="UP000193648">
    <property type="component" value="Unassembled WGS sequence"/>
</dbReference>
<sequence length="62" mass="7325">MYLTSDIRYPISNLFNIQYPISNIQYPISRVIRSMQSIPAQSTSKSRYLDQEAKYMNIVTYL</sequence>